<name>A0A813GA17_POLGL</name>
<gene>
    <name evidence="1" type="ORF">PGLA1383_LOCUS39256</name>
</gene>
<dbReference type="InterPro" id="IPR035992">
    <property type="entry name" value="Ricin_B-like_lectins"/>
</dbReference>
<proteinExistence type="predicted"/>
<evidence type="ECO:0000313" key="1">
    <source>
        <dbReference type="EMBL" id="CAE8621737.1"/>
    </source>
</evidence>
<sequence>MAKDVSHAVRMNKDLECKPFAYFLHRFRGIYKNSGMLPDQVFHIRSRSSKKCISRNGGGYTMRDCNRATKFHQANMRPEGFPSQDDAAVFGGPRDAPKEGGNNPVVCGGHQAKSCAECVRAAPHGDGAGWCHADCAWVFGQCVDVSVAEQMEERSKSDPQKCCSGIRDWNSLDCWDTLNNDGPSPYFCDVTGKNANQQYIWAADGRLRHWTGKCVSEVPKRDKLRSHDCADSTEWEKIDIFEPPETRIYNADVKKLGLSEDSPDV</sequence>
<dbReference type="AlphaFoldDB" id="A0A813GA17"/>
<protein>
    <submittedName>
        <fullName evidence="1">Uncharacterized protein</fullName>
    </submittedName>
</protein>
<evidence type="ECO:0000313" key="2">
    <source>
        <dbReference type="Proteomes" id="UP000654075"/>
    </source>
</evidence>
<dbReference type="EMBL" id="CAJNNV010027805">
    <property type="protein sequence ID" value="CAE8621737.1"/>
    <property type="molecule type" value="Genomic_DNA"/>
</dbReference>
<keyword evidence="2" id="KW-1185">Reference proteome</keyword>
<reference evidence="1" key="1">
    <citation type="submission" date="2021-02" db="EMBL/GenBank/DDBJ databases">
        <authorList>
            <person name="Dougan E. K."/>
            <person name="Rhodes N."/>
            <person name="Thang M."/>
            <person name="Chan C."/>
        </authorList>
    </citation>
    <scope>NUCLEOTIDE SEQUENCE</scope>
</reference>
<dbReference type="Proteomes" id="UP000654075">
    <property type="component" value="Unassembled WGS sequence"/>
</dbReference>
<dbReference type="OrthoDB" id="416652at2759"/>
<dbReference type="SUPFAM" id="SSF50370">
    <property type="entry name" value="Ricin B-like lectins"/>
    <property type="match status" value="1"/>
</dbReference>
<accession>A0A813GA17</accession>
<comment type="caution">
    <text evidence="1">The sequence shown here is derived from an EMBL/GenBank/DDBJ whole genome shotgun (WGS) entry which is preliminary data.</text>
</comment>
<organism evidence="1 2">
    <name type="scientific">Polarella glacialis</name>
    <name type="common">Dinoflagellate</name>
    <dbReference type="NCBI Taxonomy" id="89957"/>
    <lineage>
        <taxon>Eukaryota</taxon>
        <taxon>Sar</taxon>
        <taxon>Alveolata</taxon>
        <taxon>Dinophyceae</taxon>
        <taxon>Suessiales</taxon>
        <taxon>Suessiaceae</taxon>
        <taxon>Polarella</taxon>
    </lineage>
</organism>